<dbReference type="InterPro" id="IPR000531">
    <property type="entry name" value="Beta-barrel_TonB"/>
</dbReference>
<dbReference type="SUPFAM" id="SSF49464">
    <property type="entry name" value="Carboxypeptidase regulatory domain-like"/>
    <property type="match status" value="1"/>
</dbReference>
<dbReference type="AlphaFoldDB" id="A0A1N6DBP6"/>
<keyword evidence="2 8" id="KW-0813">Transport</keyword>
<evidence type="ECO:0000256" key="4">
    <source>
        <dbReference type="ARBA" id="ARBA00022692"/>
    </source>
</evidence>
<dbReference type="Pfam" id="PF07715">
    <property type="entry name" value="Plug"/>
    <property type="match status" value="1"/>
</dbReference>
<name>A0A1N6DBP6_9BACT</name>
<keyword evidence="6 8" id="KW-0472">Membrane</keyword>
<dbReference type="Pfam" id="PF13715">
    <property type="entry name" value="CarbopepD_reg_2"/>
    <property type="match status" value="1"/>
</dbReference>
<dbReference type="InterPro" id="IPR023997">
    <property type="entry name" value="TonB-dep_OMP_SusC/RagA_CS"/>
</dbReference>
<dbReference type="STRING" id="536979.SAMN04488055_0573"/>
<evidence type="ECO:0000313" key="13">
    <source>
        <dbReference type="Proteomes" id="UP000185003"/>
    </source>
</evidence>
<dbReference type="Pfam" id="PF00593">
    <property type="entry name" value="TonB_dep_Rec_b-barrel"/>
    <property type="match status" value="1"/>
</dbReference>
<dbReference type="Proteomes" id="UP000185003">
    <property type="component" value="Unassembled WGS sequence"/>
</dbReference>
<dbReference type="Gene3D" id="2.40.170.20">
    <property type="entry name" value="TonB-dependent receptor, beta-barrel domain"/>
    <property type="match status" value="1"/>
</dbReference>
<dbReference type="InterPro" id="IPR008969">
    <property type="entry name" value="CarboxyPept-like_regulatory"/>
</dbReference>
<feature type="domain" description="TonB-dependent receptor-like beta-barrel" evidence="10">
    <location>
        <begin position="443"/>
        <end position="1052"/>
    </location>
</feature>
<evidence type="ECO:0000256" key="8">
    <source>
        <dbReference type="PROSITE-ProRule" id="PRU01360"/>
    </source>
</evidence>
<evidence type="ECO:0000256" key="2">
    <source>
        <dbReference type="ARBA" id="ARBA00022448"/>
    </source>
</evidence>
<evidence type="ECO:0000259" key="11">
    <source>
        <dbReference type="Pfam" id="PF07715"/>
    </source>
</evidence>
<evidence type="ECO:0000259" key="10">
    <source>
        <dbReference type="Pfam" id="PF00593"/>
    </source>
</evidence>
<evidence type="ECO:0000256" key="1">
    <source>
        <dbReference type="ARBA" id="ARBA00004571"/>
    </source>
</evidence>
<dbReference type="InterPro" id="IPR012910">
    <property type="entry name" value="Plug_dom"/>
</dbReference>
<comment type="similarity">
    <text evidence="8 9">Belongs to the TonB-dependent receptor family.</text>
</comment>
<keyword evidence="7 8" id="KW-0998">Cell outer membrane</keyword>
<comment type="subcellular location">
    <subcellularLocation>
        <location evidence="1 8">Cell outer membrane</location>
        <topology evidence="1 8">Multi-pass membrane protein</topology>
    </subcellularLocation>
</comment>
<evidence type="ECO:0000256" key="6">
    <source>
        <dbReference type="ARBA" id="ARBA00023136"/>
    </source>
</evidence>
<keyword evidence="5 9" id="KW-0798">TonB box</keyword>
<dbReference type="NCBIfam" id="TIGR04057">
    <property type="entry name" value="SusC_RagA_signa"/>
    <property type="match status" value="1"/>
</dbReference>
<dbReference type="PROSITE" id="PS52016">
    <property type="entry name" value="TONB_DEPENDENT_REC_3"/>
    <property type="match status" value="1"/>
</dbReference>
<protein>
    <submittedName>
        <fullName evidence="12">TonB-linked outer membrane protein, SusC/RagA family</fullName>
    </submittedName>
</protein>
<dbReference type="InterPro" id="IPR036942">
    <property type="entry name" value="Beta-barrel_TonB_sf"/>
</dbReference>
<sequence>MKLFSINHVRYYILSGKFKLIRSMQKRFLVPMTTVTATLCLLLCYSLHTVAGSPTHRAAFMQTPADITIRGQVTDSETGTPLPGAQVRLKGSGKGAASDADGRYTLNIPDAAGTLIISFMGYTTREIPISGQKEINIQLKPDAQTLQDVVVVGYGTQSKTKVTGSVAQVGEEVFKNRPIVNIAQGLQGAIPNLNISFGDGQLNRGGTFNIRGFNSINGGAPLILIDGTPGEINLINPEDVESVTVLKDAASAAIYGARAAFGVILVTTKKGKEGKPLVRYTNNFGFGKPIGIPSTVKDPLEAATIQNEAYRGYANTDAPGMPAIIDYLKQRKADPSLPELGVDASGNFIRGSNTDWYDEFYKDKAPFSKNYISISNSKNNTSYYLSLGYEKQEGIFEHATDTYERISSRLKVETRVWDWLQVFDNIEFNQGVYDAPNKFVTDGGYNVYRYLSLYANPYEAIRTANGNYTLAGMSVFGQLNDAGRTKNKDQVFKNTVGFRTNFFSNRLRLNGDYTYFLTQTRDDIQNFRMKYENRPNQVLNFTNPDYYSSGAADRAHHIINLYAEYEERLGKHHVKGLVGFNRELNQLSSFIARRDENITSSLGSINLTNGLTTLSANKSEWALQGIFGRLNYDFDNKYLLEFNGRYDGTSRFAKEDRFGFFPSVSAGWVLSNESFFRPLQRSINSFKLRASYGSLGNQLVSNYAYISTMSPYTISDLLDLNGALPLGVRAPNLVPFNLTWETASTLNMGFDMSLLKNRLNVGFDWYNRQTKNMLTKGRTLPAVLGTGEPKENAADLSTKGWEVSLKWNDELKLAGKPFAYHVSVVLSDSRSFITRFNNPSKLLTDFYEGMEVGEIWGYTTLGFFKTDDESATHADQSRLHLFPGLPKAGDIKFEDTNGDKVINFGKNTVDDPGDLRKIGNTTPRYAYGVNMGFNWYNFSLDVFLQGIGKRDFWPGIESAVFWGFYNRWNQPVYEHIQNNYWTPENPDAYFPRLRAYEALTTDRSLGAVQTRYLQNAAYLRLKNLAVGYTIPQAVSSKAKIALARVFFSGQNLFEWTRLSKAFDPEGLNDEIDNARTNGAGFVYPLQRTFTFGVELNF</sequence>
<keyword evidence="4 8" id="KW-0812">Transmembrane</keyword>
<dbReference type="GO" id="GO:0009279">
    <property type="term" value="C:cell outer membrane"/>
    <property type="evidence" value="ECO:0007669"/>
    <property type="project" value="UniProtKB-SubCell"/>
</dbReference>
<dbReference type="InterPro" id="IPR037066">
    <property type="entry name" value="Plug_dom_sf"/>
</dbReference>
<dbReference type="InterPro" id="IPR023996">
    <property type="entry name" value="TonB-dep_OMP_SusC/RagA"/>
</dbReference>
<keyword evidence="13" id="KW-1185">Reference proteome</keyword>
<dbReference type="InterPro" id="IPR039426">
    <property type="entry name" value="TonB-dep_rcpt-like"/>
</dbReference>
<gene>
    <name evidence="12" type="ORF">SAMN04488055_0573</name>
</gene>
<evidence type="ECO:0000256" key="9">
    <source>
        <dbReference type="RuleBase" id="RU003357"/>
    </source>
</evidence>
<evidence type="ECO:0000313" key="12">
    <source>
        <dbReference type="EMBL" id="SIN68103.1"/>
    </source>
</evidence>
<accession>A0A1N6DBP6</accession>
<dbReference type="SUPFAM" id="SSF56935">
    <property type="entry name" value="Porins"/>
    <property type="match status" value="1"/>
</dbReference>
<evidence type="ECO:0000256" key="7">
    <source>
        <dbReference type="ARBA" id="ARBA00023237"/>
    </source>
</evidence>
<keyword evidence="3 8" id="KW-1134">Transmembrane beta strand</keyword>
<reference evidence="12 13" key="1">
    <citation type="submission" date="2016-11" db="EMBL/GenBank/DDBJ databases">
        <authorList>
            <person name="Jaros S."/>
            <person name="Januszkiewicz K."/>
            <person name="Wedrychowicz H."/>
        </authorList>
    </citation>
    <scope>NUCLEOTIDE SEQUENCE [LARGE SCALE GENOMIC DNA]</scope>
    <source>
        <strain evidence="12 13">DSM 24787</strain>
    </source>
</reference>
<feature type="domain" description="TonB-dependent receptor plug" evidence="11">
    <location>
        <begin position="159"/>
        <end position="263"/>
    </location>
</feature>
<dbReference type="EMBL" id="FSRA01000001">
    <property type="protein sequence ID" value="SIN68103.1"/>
    <property type="molecule type" value="Genomic_DNA"/>
</dbReference>
<dbReference type="Gene3D" id="2.170.130.10">
    <property type="entry name" value="TonB-dependent receptor, plug domain"/>
    <property type="match status" value="1"/>
</dbReference>
<organism evidence="12 13">
    <name type="scientific">Chitinophaga niabensis</name>
    <dbReference type="NCBI Taxonomy" id="536979"/>
    <lineage>
        <taxon>Bacteria</taxon>
        <taxon>Pseudomonadati</taxon>
        <taxon>Bacteroidota</taxon>
        <taxon>Chitinophagia</taxon>
        <taxon>Chitinophagales</taxon>
        <taxon>Chitinophagaceae</taxon>
        <taxon>Chitinophaga</taxon>
    </lineage>
</organism>
<proteinExistence type="inferred from homology"/>
<evidence type="ECO:0000256" key="5">
    <source>
        <dbReference type="ARBA" id="ARBA00023077"/>
    </source>
</evidence>
<dbReference type="Gene3D" id="2.60.40.1120">
    <property type="entry name" value="Carboxypeptidase-like, regulatory domain"/>
    <property type="match status" value="1"/>
</dbReference>
<evidence type="ECO:0000256" key="3">
    <source>
        <dbReference type="ARBA" id="ARBA00022452"/>
    </source>
</evidence>
<dbReference type="NCBIfam" id="TIGR04056">
    <property type="entry name" value="OMP_RagA_SusC"/>
    <property type="match status" value="1"/>
</dbReference>